<dbReference type="Proteomes" id="UP000240653">
    <property type="component" value="Unassembled WGS sequence"/>
</dbReference>
<keyword evidence="3 6" id="KW-1133">Transmembrane helix</keyword>
<name>A0A2P7SIZ9_9HYPH</name>
<evidence type="ECO:0000256" key="5">
    <source>
        <dbReference type="PIRSR" id="PIRSR604254-1"/>
    </source>
</evidence>
<dbReference type="GO" id="GO:0016020">
    <property type="term" value="C:membrane"/>
    <property type="evidence" value="ECO:0007669"/>
    <property type="project" value="UniProtKB-SubCell"/>
</dbReference>
<evidence type="ECO:0000313" key="7">
    <source>
        <dbReference type="EMBL" id="PSJ62335.1"/>
    </source>
</evidence>
<dbReference type="OrthoDB" id="9813689at2"/>
<organism evidence="7 8">
    <name type="scientific">Pseudaminobacter soli</name>
    <name type="common">ex Li et al. 2025</name>
    <dbReference type="NCBI Taxonomy" id="1295366"/>
    <lineage>
        <taxon>Bacteria</taxon>
        <taxon>Pseudomonadati</taxon>
        <taxon>Pseudomonadota</taxon>
        <taxon>Alphaproteobacteria</taxon>
        <taxon>Hyphomicrobiales</taxon>
        <taxon>Phyllobacteriaceae</taxon>
        <taxon>Pseudaminobacter</taxon>
    </lineage>
</organism>
<feature type="binding site" evidence="5">
    <location>
        <position position="211"/>
    </location>
    <ligand>
        <name>Zn(2+)</name>
        <dbReference type="ChEBI" id="CHEBI:29105"/>
    </ligand>
</feature>
<comment type="caution">
    <text evidence="7">The sequence shown here is derived from an EMBL/GenBank/DDBJ whole genome shotgun (WGS) entry which is preliminary data.</text>
</comment>
<feature type="transmembrane region" description="Helical" evidence="6">
    <location>
        <begin position="128"/>
        <end position="146"/>
    </location>
</feature>
<feature type="transmembrane region" description="Helical" evidence="6">
    <location>
        <begin position="64"/>
        <end position="87"/>
    </location>
</feature>
<dbReference type="Pfam" id="PF03006">
    <property type="entry name" value="HlyIII"/>
    <property type="match status" value="1"/>
</dbReference>
<feature type="transmembrane region" description="Helical" evidence="6">
    <location>
        <begin position="153"/>
        <end position="173"/>
    </location>
</feature>
<evidence type="ECO:0000256" key="1">
    <source>
        <dbReference type="ARBA" id="ARBA00004141"/>
    </source>
</evidence>
<evidence type="ECO:0000256" key="4">
    <source>
        <dbReference type="ARBA" id="ARBA00023136"/>
    </source>
</evidence>
<keyword evidence="5" id="KW-0479">Metal-binding</keyword>
<keyword evidence="5" id="KW-0862">Zinc</keyword>
<evidence type="ECO:0000313" key="8">
    <source>
        <dbReference type="Proteomes" id="UP000240653"/>
    </source>
</evidence>
<accession>A0A2P7SIZ9</accession>
<evidence type="ECO:0000256" key="6">
    <source>
        <dbReference type="SAM" id="Phobius"/>
    </source>
</evidence>
<dbReference type="PANTHER" id="PTHR20855">
    <property type="entry name" value="ADIPOR/PROGESTIN RECEPTOR-RELATED"/>
    <property type="match status" value="1"/>
</dbReference>
<evidence type="ECO:0000256" key="3">
    <source>
        <dbReference type="ARBA" id="ARBA00022989"/>
    </source>
</evidence>
<dbReference type="EMBL" id="PXYL01000003">
    <property type="protein sequence ID" value="PSJ62335.1"/>
    <property type="molecule type" value="Genomic_DNA"/>
</dbReference>
<dbReference type="RefSeq" id="WP_106723519.1">
    <property type="nucleotide sequence ID" value="NZ_PXYL01000003.1"/>
</dbReference>
<dbReference type="GO" id="GO:0046872">
    <property type="term" value="F:metal ion binding"/>
    <property type="evidence" value="ECO:0007669"/>
    <property type="project" value="UniProtKB-KW"/>
</dbReference>
<reference evidence="7 8" key="1">
    <citation type="submission" date="2018-03" db="EMBL/GenBank/DDBJ databases">
        <title>The draft genome of Mesorhizobium soli JCM 19897.</title>
        <authorList>
            <person name="Li L."/>
            <person name="Liu L."/>
            <person name="Liang L."/>
            <person name="Wang T."/>
            <person name="Zhang X."/>
        </authorList>
    </citation>
    <scope>NUCLEOTIDE SEQUENCE [LARGE SCALE GENOMIC DNA]</scope>
    <source>
        <strain evidence="7 8">JCM 19897</strain>
    </source>
</reference>
<keyword evidence="4 6" id="KW-0472">Membrane</keyword>
<keyword evidence="2 6" id="KW-0812">Transmembrane</keyword>
<keyword evidence="8" id="KW-1185">Reference proteome</keyword>
<feature type="transmembrane region" description="Helical" evidence="6">
    <location>
        <begin position="35"/>
        <end position="58"/>
    </location>
</feature>
<dbReference type="InterPro" id="IPR004254">
    <property type="entry name" value="AdipoR/HlyIII-related"/>
</dbReference>
<feature type="transmembrane region" description="Helical" evidence="6">
    <location>
        <begin position="99"/>
        <end position="116"/>
    </location>
</feature>
<proteinExistence type="predicted"/>
<gene>
    <name evidence="7" type="ORF">C7I85_08540</name>
</gene>
<dbReference type="PANTHER" id="PTHR20855:SF3">
    <property type="entry name" value="LD03007P"/>
    <property type="match status" value="1"/>
</dbReference>
<feature type="transmembrane region" description="Helical" evidence="6">
    <location>
        <begin position="179"/>
        <end position="200"/>
    </location>
</feature>
<dbReference type="AlphaFoldDB" id="A0A2P7SIZ9"/>
<keyword evidence="7" id="KW-0238">DNA-binding</keyword>
<feature type="transmembrane region" description="Helical" evidence="6">
    <location>
        <begin position="212"/>
        <end position="232"/>
    </location>
</feature>
<comment type="subcellular location">
    <subcellularLocation>
        <location evidence="1">Membrane</location>
        <topology evidence="1">Multi-pass membrane protein</topology>
    </subcellularLocation>
</comment>
<evidence type="ECO:0000256" key="2">
    <source>
        <dbReference type="ARBA" id="ARBA00022692"/>
    </source>
</evidence>
<sequence>MEAEPEPSQHPTAHAGASFGGRFHYSRAELIADGIVHAVGIVLAIAAGSAMLALAAFHTGPGEYVAAIFYVVSLLAVLSISLTYNLWPISPVKWVLRRFDHAAIFILIAATYTPFLTQLADTGLATRMIVLVWSAAAIGIALKMFFPGRFERLAVVFYLAIGWSGVMVAQTMLETLPPVTLGLLLAGGIVYSCGVVFFAWQSLRFQNAVWHGFVVTGAGLHFAALIDCLVVNRL</sequence>
<dbReference type="GO" id="GO:0003677">
    <property type="term" value="F:DNA binding"/>
    <property type="evidence" value="ECO:0007669"/>
    <property type="project" value="UniProtKB-KW"/>
</dbReference>
<protein>
    <submittedName>
        <fullName evidence="7">DNA-binding protein</fullName>
    </submittedName>
</protein>